<dbReference type="EMBL" id="MSDF01000009">
    <property type="protein sequence ID" value="OPA99001.1"/>
    <property type="molecule type" value="Genomic_DNA"/>
</dbReference>
<evidence type="ECO:0000313" key="2">
    <source>
        <dbReference type="EMBL" id="OPA99001.1"/>
    </source>
</evidence>
<evidence type="ECO:0000313" key="3">
    <source>
        <dbReference type="Proteomes" id="UP000190965"/>
    </source>
</evidence>
<feature type="domain" description="HNH nuclease" evidence="1">
    <location>
        <begin position="154"/>
        <end position="212"/>
    </location>
</feature>
<dbReference type="Pfam" id="PF01844">
    <property type="entry name" value="HNH"/>
    <property type="match status" value="1"/>
</dbReference>
<dbReference type="GO" id="GO:0008270">
    <property type="term" value="F:zinc ion binding"/>
    <property type="evidence" value="ECO:0007669"/>
    <property type="project" value="InterPro"/>
</dbReference>
<dbReference type="AlphaFoldDB" id="A0A1T2Z2V7"/>
<comment type="caution">
    <text evidence="2">The sequence shown here is derived from an EMBL/GenBank/DDBJ whole genome shotgun (WGS) entry which is preliminary data.</text>
</comment>
<dbReference type="InterPro" id="IPR003615">
    <property type="entry name" value="HNH_nuc"/>
</dbReference>
<dbReference type="SMART" id="SM00507">
    <property type="entry name" value="HNHc"/>
    <property type="match status" value="1"/>
</dbReference>
<dbReference type="RefSeq" id="WP_078738722.1">
    <property type="nucleotide sequence ID" value="NZ_MSDF01000009.1"/>
</dbReference>
<dbReference type="Proteomes" id="UP000190965">
    <property type="component" value="Unassembled WGS sequence"/>
</dbReference>
<organism evidence="2 3">
    <name type="scientific">Pseudomonas fluorescens</name>
    <dbReference type="NCBI Taxonomy" id="294"/>
    <lineage>
        <taxon>Bacteria</taxon>
        <taxon>Pseudomonadati</taxon>
        <taxon>Pseudomonadota</taxon>
        <taxon>Gammaproteobacteria</taxon>
        <taxon>Pseudomonadales</taxon>
        <taxon>Pseudomonadaceae</taxon>
        <taxon>Pseudomonas</taxon>
    </lineage>
</organism>
<sequence>MDIAKDKTDWNDAELAAAVEAYLKMLAWEKSGQPFNKALENRLLREGPVAGRAKGSIEFRMQNISTVLVSMGWDRIEGYKPARNVGAGVEQRIRQALATQGVFESEDAAQTADEQTLIRRASKLQQQPFQRQPDGIAQPQKVSTVSSAFVRDPKVRAWVLKEAKGICEGCGSNAPFEVDGLPFLEVHHVKHLAQKGSDRTSNAVALCPNCHQRCHRSSDRDEFTAGLYSKIKRLREEPFPVVTPDARSKNTR</sequence>
<keyword evidence="2" id="KW-0378">Hydrolase</keyword>
<dbReference type="Gene3D" id="1.10.30.50">
    <property type="match status" value="1"/>
</dbReference>
<keyword evidence="2" id="KW-0540">Nuclease</keyword>
<protein>
    <submittedName>
        <fullName evidence="2">HNH endonuclease</fullName>
    </submittedName>
</protein>
<reference evidence="2 3" key="1">
    <citation type="submission" date="2016-12" db="EMBL/GenBank/DDBJ databases">
        <title>Draft genome sequences of seven strains of Pseudomonas fluorescens that produce 4-formylaminooxyvinylglycine.</title>
        <authorList>
            <person name="Okrent R.A."/>
            <person name="Manning V.A."/>
            <person name="Trippe K.M."/>
        </authorList>
    </citation>
    <scope>NUCLEOTIDE SEQUENCE [LARGE SCALE GENOMIC DNA]</scope>
    <source>
        <strain evidence="2 3">P5A</strain>
    </source>
</reference>
<evidence type="ECO:0000259" key="1">
    <source>
        <dbReference type="SMART" id="SM00507"/>
    </source>
</evidence>
<proteinExistence type="predicted"/>
<accession>A0A1T2Z2V7</accession>
<dbReference type="GO" id="GO:0003676">
    <property type="term" value="F:nucleic acid binding"/>
    <property type="evidence" value="ECO:0007669"/>
    <property type="project" value="InterPro"/>
</dbReference>
<keyword evidence="2" id="KW-0255">Endonuclease</keyword>
<dbReference type="CDD" id="cd00085">
    <property type="entry name" value="HNHc"/>
    <property type="match status" value="1"/>
</dbReference>
<dbReference type="OrthoDB" id="9802640at2"/>
<dbReference type="GO" id="GO:0004519">
    <property type="term" value="F:endonuclease activity"/>
    <property type="evidence" value="ECO:0007669"/>
    <property type="project" value="UniProtKB-KW"/>
</dbReference>
<gene>
    <name evidence="2" type="ORF">BFW87_04250</name>
</gene>
<dbReference type="InterPro" id="IPR002711">
    <property type="entry name" value="HNH"/>
</dbReference>
<name>A0A1T2Z2V7_PSEFL</name>